<keyword evidence="1" id="KW-0175">Coiled coil</keyword>
<dbReference type="Proteomes" id="UP000077465">
    <property type="component" value="Chromosome"/>
</dbReference>
<organism evidence="2 3">
    <name type="scientific">Moraxella bovoculi</name>
    <dbReference type="NCBI Taxonomy" id="386891"/>
    <lineage>
        <taxon>Bacteria</taxon>
        <taxon>Pseudomonadati</taxon>
        <taxon>Pseudomonadota</taxon>
        <taxon>Gammaproteobacteria</taxon>
        <taxon>Moraxellales</taxon>
        <taxon>Moraxellaceae</taxon>
        <taxon>Moraxella</taxon>
    </lineage>
</organism>
<proteinExistence type="predicted"/>
<evidence type="ECO:0000313" key="3">
    <source>
        <dbReference type="Proteomes" id="UP000077465"/>
    </source>
</evidence>
<gene>
    <name evidence="2" type="ORF">AAX06_01665</name>
</gene>
<evidence type="ECO:0000313" key="2">
    <source>
        <dbReference type="EMBL" id="AKG07093.1"/>
    </source>
</evidence>
<dbReference type="AlphaFoldDB" id="A0AAC8PUB1"/>
<feature type="coiled-coil region" evidence="1">
    <location>
        <begin position="44"/>
        <end position="71"/>
    </location>
</feature>
<reference evidence="2 3" key="1">
    <citation type="submission" date="2015-05" db="EMBL/GenBank/DDBJ databases">
        <authorList>
            <person name="Dickey A."/>
            <person name="Clawson M."/>
            <person name="Bono J."/>
            <person name="Loy J.D."/>
        </authorList>
    </citation>
    <scope>NUCLEOTIDE SEQUENCE [LARGE SCALE GENOMIC DNA]</scope>
    <source>
        <strain evidence="2 3">22581</strain>
    </source>
</reference>
<evidence type="ECO:0000256" key="1">
    <source>
        <dbReference type="SAM" id="Coils"/>
    </source>
</evidence>
<dbReference type="EMBL" id="CP011376">
    <property type="protein sequence ID" value="AKG07093.1"/>
    <property type="molecule type" value="Genomic_DNA"/>
</dbReference>
<dbReference type="RefSeq" id="WP_046699135.1">
    <property type="nucleotide sequence ID" value="NZ_CP011376.1"/>
</dbReference>
<name>A0AAC8PUB1_9GAMM</name>
<sequence length="78" mass="8965">MQNDALGRPARGNARLINTPVFMDAKNLQPFINQELIQMINKMVEVGNQAMRILQAKLDEYEKELTEENTDDTDNQTK</sequence>
<protein>
    <submittedName>
        <fullName evidence="2">Uncharacterized protein</fullName>
    </submittedName>
</protein>
<accession>A0AAC8PUB1</accession>